<feature type="region of interest" description="Disordered" evidence="2">
    <location>
        <begin position="1"/>
        <end position="124"/>
    </location>
</feature>
<dbReference type="Proteomes" id="UP000016930">
    <property type="component" value="Unassembled WGS sequence"/>
</dbReference>
<evidence type="ECO:0000256" key="2">
    <source>
        <dbReference type="SAM" id="MobiDB-lite"/>
    </source>
</evidence>
<feature type="compositionally biased region" description="Low complexity" evidence="2">
    <location>
        <begin position="7"/>
        <end position="32"/>
    </location>
</feature>
<proteinExistence type="predicted"/>
<accession>M2QPB4</accession>
<evidence type="ECO:0000313" key="4">
    <source>
        <dbReference type="Proteomes" id="UP000016930"/>
    </source>
</evidence>
<protein>
    <submittedName>
        <fullName evidence="3">Uncharacterized protein</fullName>
    </submittedName>
</protein>
<dbReference type="EMBL" id="KB445804">
    <property type="protein sequence ID" value="EMD33995.1"/>
    <property type="molecule type" value="Genomic_DNA"/>
</dbReference>
<evidence type="ECO:0000256" key="1">
    <source>
        <dbReference type="SAM" id="Coils"/>
    </source>
</evidence>
<organism evidence="3 4">
    <name type="scientific">Ceriporiopsis subvermispora (strain B)</name>
    <name type="common">White-rot fungus</name>
    <name type="synonym">Gelatoporia subvermispora</name>
    <dbReference type="NCBI Taxonomy" id="914234"/>
    <lineage>
        <taxon>Eukaryota</taxon>
        <taxon>Fungi</taxon>
        <taxon>Dikarya</taxon>
        <taxon>Basidiomycota</taxon>
        <taxon>Agaricomycotina</taxon>
        <taxon>Agaricomycetes</taxon>
        <taxon>Polyporales</taxon>
        <taxon>Gelatoporiaceae</taxon>
        <taxon>Gelatoporia</taxon>
    </lineage>
</organism>
<dbReference type="AlphaFoldDB" id="M2QPB4"/>
<gene>
    <name evidence="3" type="ORF">CERSUDRAFT_117516</name>
</gene>
<feature type="compositionally biased region" description="Basic and acidic residues" evidence="2">
    <location>
        <begin position="217"/>
        <end position="238"/>
    </location>
</feature>
<feature type="coiled-coil region" evidence="1">
    <location>
        <begin position="143"/>
        <end position="170"/>
    </location>
</feature>
<dbReference type="OrthoDB" id="3267800at2759"/>
<dbReference type="HOGENOM" id="CLU_055168_1_0_1"/>
<keyword evidence="4" id="KW-1185">Reference proteome</keyword>
<name>M2QPB4_CERS8</name>
<sequence length="265" mass="28852">MSDSGYDSAPGDAPAARPASRASQASAGGLQSIPVVWADSPSPEKRPSSLRSFATDAGDRESVRMTPTGGSAGWRSQAPGERRRRVSLTGGSFRSGAGTVGPSATPRLDESFHARSASADAELTNKQKAKLDKVAVKDGKWMAKVIKEEAKAEKKALEEAMKELSEIQKLQKMAIKDESKAHAAHAKALRQYHKEELDFFAARAKFEKAQAELQAQEDAREAARNHAEEATEMLQEKNREVEWLRAQKAVDDREREAKLAQLAGK</sequence>
<feature type="region of interest" description="Disordered" evidence="2">
    <location>
        <begin position="214"/>
        <end position="238"/>
    </location>
</feature>
<keyword evidence="1" id="KW-0175">Coiled coil</keyword>
<evidence type="ECO:0000313" key="3">
    <source>
        <dbReference type="EMBL" id="EMD33995.1"/>
    </source>
</evidence>
<reference evidence="3 4" key="1">
    <citation type="journal article" date="2012" name="Proc. Natl. Acad. Sci. U.S.A.">
        <title>Comparative genomics of Ceriporiopsis subvermispora and Phanerochaete chrysosporium provide insight into selective ligninolysis.</title>
        <authorList>
            <person name="Fernandez-Fueyo E."/>
            <person name="Ruiz-Duenas F.J."/>
            <person name="Ferreira P."/>
            <person name="Floudas D."/>
            <person name="Hibbett D.S."/>
            <person name="Canessa P."/>
            <person name="Larrondo L.F."/>
            <person name="James T.Y."/>
            <person name="Seelenfreund D."/>
            <person name="Lobos S."/>
            <person name="Polanco R."/>
            <person name="Tello M."/>
            <person name="Honda Y."/>
            <person name="Watanabe T."/>
            <person name="Watanabe T."/>
            <person name="Ryu J.S."/>
            <person name="Kubicek C.P."/>
            <person name="Schmoll M."/>
            <person name="Gaskell J."/>
            <person name="Hammel K.E."/>
            <person name="St John F.J."/>
            <person name="Vanden Wymelenberg A."/>
            <person name="Sabat G."/>
            <person name="Splinter BonDurant S."/>
            <person name="Syed K."/>
            <person name="Yadav J.S."/>
            <person name="Doddapaneni H."/>
            <person name="Subramanian V."/>
            <person name="Lavin J.L."/>
            <person name="Oguiza J.A."/>
            <person name="Perez G."/>
            <person name="Pisabarro A.G."/>
            <person name="Ramirez L."/>
            <person name="Santoyo F."/>
            <person name="Master E."/>
            <person name="Coutinho P.M."/>
            <person name="Henrissat B."/>
            <person name="Lombard V."/>
            <person name="Magnuson J.K."/>
            <person name="Kuees U."/>
            <person name="Hori C."/>
            <person name="Igarashi K."/>
            <person name="Samejima M."/>
            <person name="Held B.W."/>
            <person name="Barry K.W."/>
            <person name="LaButti K.M."/>
            <person name="Lapidus A."/>
            <person name="Lindquist E.A."/>
            <person name="Lucas S.M."/>
            <person name="Riley R."/>
            <person name="Salamov A.A."/>
            <person name="Hoffmeister D."/>
            <person name="Schwenk D."/>
            <person name="Hadar Y."/>
            <person name="Yarden O."/>
            <person name="de Vries R.P."/>
            <person name="Wiebenga A."/>
            <person name="Stenlid J."/>
            <person name="Eastwood D."/>
            <person name="Grigoriev I.V."/>
            <person name="Berka R.M."/>
            <person name="Blanchette R.A."/>
            <person name="Kersten P."/>
            <person name="Martinez A.T."/>
            <person name="Vicuna R."/>
            <person name="Cullen D."/>
        </authorList>
    </citation>
    <scope>NUCLEOTIDE SEQUENCE [LARGE SCALE GENOMIC DNA]</scope>
    <source>
        <strain evidence="3 4">B</strain>
    </source>
</reference>